<dbReference type="CDD" id="cd01129">
    <property type="entry name" value="PulE-GspE-like"/>
    <property type="match status" value="1"/>
</dbReference>
<evidence type="ECO:0000259" key="4">
    <source>
        <dbReference type="PROSITE" id="PS00662"/>
    </source>
</evidence>
<reference evidence="5 6" key="1">
    <citation type="journal article" date="2016" name="Nat. Commun.">
        <title>Thousands of microbial genomes shed light on interconnected biogeochemical processes in an aquifer system.</title>
        <authorList>
            <person name="Anantharaman K."/>
            <person name="Brown C.T."/>
            <person name="Hug L.A."/>
            <person name="Sharon I."/>
            <person name="Castelle C.J."/>
            <person name="Probst A.J."/>
            <person name="Thomas B.C."/>
            <person name="Singh A."/>
            <person name="Wilkins M.J."/>
            <person name="Karaoz U."/>
            <person name="Brodie E.L."/>
            <person name="Williams K.H."/>
            <person name="Hubbard S.S."/>
            <person name="Banfield J.F."/>
        </authorList>
    </citation>
    <scope>NUCLEOTIDE SEQUENCE [LARGE SCALE GENOMIC DNA]</scope>
</reference>
<dbReference type="GO" id="GO:0005524">
    <property type="term" value="F:ATP binding"/>
    <property type="evidence" value="ECO:0007669"/>
    <property type="project" value="UniProtKB-KW"/>
</dbReference>
<evidence type="ECO:0000256" key="2">
    <source>
        <dbReference type="ARBA" id="ARBA00022741"/>
    </source>
</evidence>
<dbReference type="SUPFAM" id="SSF52540">
    <property type="entry name" value="P-loop containing nucleoside triphosphate hydrolases"/>
    <property type="match status" value="1"/>
</dbReference>
<sequence length="582" mass="64963">MSFLEELVKRGVINESQIGEIKSRAKEKYKGDIDKSLLESGVNEEKILEVKGEYLNMPIRKVNVQNMSFDVLKYISEDSALHYNFAPIELKEGVLEVGITNPENIQAMDALQFISVKIGIPFKIFLISSGDYESIMETYKGIGSQVEEALSELDQERKKEIENLNEENLSKEIKNIKGGAEAKIVEDAPVIKIVAVILRNAIEGGASDIHIEYTGEKVKVRFRVDGVLHTTIVLPPNIHDGIVARVKILAKLRLDEKRKPQDGSFSANIDERKIDFRVSTMPAYYGEKVVMRILDSERGVKPLDQLGLSETNLAMIREAIGKPYGLILITGPTGSGKSTTLYSMLNELDKEKSNIVSLEDPVEYHMPDINQSQVMPEIGYTFASGLRSIIRQDPDIIMVGEIRDKETAQLAIQAALTGHLVLSTLHTNNAIGAVPRLVDMGVDPYLIAPTLILSIAQRLAKMTCPSSRKLVPMDASIKMQVEDQMKDLPIEFKKEIGVKNEMYDTIPSPECPSGTRGRIAIFEMFKVDKEIQNVILKSPTNGDIYKVARKKGMLMMREDAMLKSLAGIIPFTEVYNFSNENE</sequence>
<dbReference type="SUPFAM" id="SSF160246">
    <property type="entry name" value="EspE N-terminal domain-like"/>
    <property type="match status" value="1"/>
</dbReference>
<keyword evidence="2" id="KW-0547">Nucleotide-binding</keyword>
<dbReference type="Gene3D" id="3.40.50.300">
    <property type="entry name" value="P-loop containing nucleotide triphosphate hydrolases"/>
    <property type="match status" value="1"/>
</dbReference>
<dbReference type="PROSITE" id="PS00662">
    <property type="entry name" value="T2SP_E"/>
    <property type="match status" value="1"/>
</dbReference>
<comment type="similarity">
    <text evidence="1">Belongs to the GSP E family.</text>
</comment>
<dbReference type="InterPro" id="IPR037257">
    <property type="entry name" value="T2SS_E_N_sf"/>
</dbReference>
<evidence type="ECO:0000256" key="1">
    <source>
        <dbReference type="ARBA" id="ARBA00006611"/>
    </source>
</evidence>
<dbReference type="Gene3D" id="3.30.450.90">
    <property type="match status" value="1"/>
</dbReference>
<dbReference type="InterPro" id="IPR003593">
    <property type="entry name" value="AAA+_ATPase"/>
</dbReference>
<accession>A0A1F6V1G9</accession>
<evidence type="ECO:0000313" key="5">
    <source>
        <dbReference type="EMBL" id="OGI63448.1"/>
    </source>
</evidence>
<dbReference type="Pfam" id="PF00437">
    <property type="entry name" value="T2SSE"/>
    <property type="match status" value="1"/>
</dbReference>
<dbReference type="SMART" id="SM00382">
    <property type="entry name" value="AAA"/>
    <property type="match status" value="1"/>
</dbReference>
<dbReference type="Pfam" id="PF05157">
    <property type="entry name" value="MshEN"/>
    <property type="match status" value="1"/>
</dbReference>
<dbReference type="InterPro" id="IPR007831">
    <property type="entry name" value="T2SS_GspE_N"/>
</dbReference>
<gene>
    <name evidence="5" type="ORF">A2818_00790</name>
</gene>
<dbReference type="AlphaFoldDB" id="A0A1F6V1G9"/>
<dbReference type="PANTHER" id="PTHR30258">
    <property type="entry name" value="TYPE II SECRETION SYSTEM PROTEIN GSPE-RELATED"/>
    <property type="match status" value="1"/>
</dbReference>
<proteinExistence type="inferred from homology"/>
<dbReference type="GO" id="GO:0005886">
    <property type="term" value="C:plasma membrane"/>
    <property type="evidence" value="ECO:0007669"/>
    <property type="project" value="TreeGrafter"/>
</dbReference>
<comment type="caution">
    <text evidence="5">The sequence shown here is derived from an EMBL/GenBank/DDBJ whole genome shotgun (WGS) entry which is preliminary data.</text>
</comment>
<dbReference type="InterPro" id="IPR027417">
    <property type="entry name" value="P-loop_NTPase"/>
</dbReference>
<dbReference type="Gene3D" id="3.30.300.160">
    <property type="entry name" value="Type II secretion system, protein E, N-terminal domain"/>
    <property type="match status" value="1"/>
</dbReference>
<dbReference type="GO" id="GO:0016887">
    <property type="term" value="F:ATP hydrolysis activity"/>
    <property type="evidence" value="ECO:0007669"/>
    <property type="project" value="TreeGrafter"/>
</dbReference>
<dbReference type="EMBL" id="MFTN01000004">
    <property type="protein sequence ID" value="OGI63448.1"/>
    <property type="molecule type" value="Genomic_DNA"/>
</dbReference>
<name>A0A1F6V1G9_9BACT</name>
<evidence type="ECO:0000256" key="3">
    <source>
        <dbReference type="ARBA" id="ARBA00022840"/>
    </source>
</evidence>
<feature type="domain" description="Bacterial type II secretion system protein E" evidence="4">
    <location>
        <begin position="390"/>
        <end position="404"/>
    </location>
</feature>
<protein>
    <recommendedName>
        <fullName evidence="4">Bacterial type II secretion system protein E domain-containing protein</fullName>
    </recommendedName>
</protein>
<dbReference type="Proteomes" id="UP000177602">
    <property type="component" value="Unassembled WGS sequence"/>
</dbReference>
<dbReference type="PANTHER" id="PTHR30258:SF3">
    <property type="entry name" value="SLL1921 PROTEIN"/>
    <property type="match status" value="1"/>
</dbReference>
<dbReference type="STRING" id="1801737.A2818_00790"/>
<keyword evidence="3" id="KW-0067">ATP-binding</keyword>
<organism evidence="5 6">
    <name type="scientific">Candidatus Nomurabacteria bacterium RIFCSPHIGHO2_01_FULL_40_12</name>
    <dbReference type="NCBI Taxonomy" id="1801737"/>
    <lineage>
        <taxon>Bacteria</taxon>
        <taxon>Candidatus Nomuraibacteriota</taxon>
    </lineage>
</organism>
<evidence type="ECO:0000313" key="6">
    <source>
        <dbReference type="Proteomes" id="UP000177602"/>
    </source>
</evidence>
<dbReference type="InterPro" id="IPR001482">
    <property type="entry name" value="T2SS/T4SS_dom"/>
</dbReference>